<organism evidence="2 3">
    <name type="scientific">Haloterrigena salifodinae</name>
    <dbReference type="NCBI Taxonomy" id="2675099"/>
    <lineage>
        <taxon>Archaea</taxon>
        <taxon>Methanobacteriati</taxon>
        <taxon>Methanobacteriota</taxon>
        <taxon>Stenosarchaea group</taxon>
        <taxon>Halobacteria</taxon>
        <taxon>Halobacteriales</taxon>
        <taxon>Natrialbaceae</taxon>
        <taxon>Haloterrigena</taxon>
    </lineage>
</organism>
<keyword evidence="1" id="KW-0472">Membrane</keyword>
<proteinExistence type="predicted"/>
<feature type="transmembrane region" description="Helical" evidence="1">
    <location>
        <begin position="19"/>
        <end position="38"/>
    </location>
</feature>
<keyword evidence="1" id="KW-1133">Transmembrane helix</keyword>
<dbReference type="InterPro" id="IPR021414">
    <property type="entry name" value="DUF3054"/>
</dbReference>
<evidence type="ECO:0000256" key="1">
    <source>
        <dbReference type="SAM" id="Phobius"/>
    </source>
</evidence>
<sequence>MDTAVRTDGRTESVDRTTLALGVGDVGLVTGLLVYGQLSHEANPLAQPLATLETIVPFVIGWLVVAALAGLYTRSAAAAPFRAARLTAVVWLGAANVGLLLRQGLFGDSATWPFPLVITGFGFLLLVGWRVGYATVTGRSGTA</sequence>
<feature type="transmembrane region" description="Helical" evidence="1">
    <location>
        <begin position="83"/>
        <end position="101"/>
    </location>
</feature>
<dbReference type="OrthoDB" id="177006at2157"/>
<dbReference type="Pfam" id="PF11255">
    <property type="entry name" value="DUF3054"/>
    <property type="match status" value="1"/>
</dbReference>
<protein>
    <submittedName>
        <fullName evidence="2">DUF3054 domain-containing protein</fullName>
    </submittedName>
</protein>
<feature type="transmembrane region" description="Helical" evidence="1">
    <location>
        <begin position="113"/>
        <end position="133"/>
    </location>
</feature>
<feature type="transmembrane region" description="Helical" evidence="1">
    <location>
        <begin position="50"/>
        <end position="71"/>
    </location>
</feature>
<dbReference type="Proteomes" id="UP000637819">
    <property type="component" value="Chromosome"/>
</dbReference>
<name>A0A8T8E065_9EURY</name>
<dbReference type="GeneID" id="62877184"/>
<evidence type="ECO:0000313" key="2">
    <source>
        <dbReference type="EMBL" id="QRV14903.1"/>
    </source>
</evidence>
<dbReference type="EMBL" id="CP069188">
    <property type="protein sequence ID" value="QRV14903.1"/>
    <property type="molecule type" value="Genomic_DNA"/>
</dbReference>
<gene>
    <name evidence="2" type="ORF">JMJ58_18630</name>
</gene>
<accession>A0A8T8E065</accession>
<dbReference type="AlphaFoldDB" id="A0A8T8E065"/>
<dbReference type="RefSeq" id="WP_126661142.1">
    <property type="nucleotide sequence ID" value="NZ_CP069188.1"/>
</dbReference>
<reference evidence="2 3" key="1">
    <citation type="submission" date="2021-01" db="EMBL/GenBank/DDBJ databases">
        <title>Genome Sequence and Methylation Pattern of Haloterrigena salifodinae BOL5-1, An Extremely Halophilic Archaeon from a Bolivian Salt Mine.</title>
        <authorList>
            <person name="DasSarma P."/>
            <person name="Anton B.P."/>
            <person name="DasSarma S.L."/>
            <person name="von Ehrenheim H.A.L."/>
            <person name="Martinez F.L."/>
            <person name="Guzman D."/>
            <person name="Roberts R.J."/>
            <person name="DasSarma S."/>
        </authorList>
    </citation>
    <scope>NUCLEOTIDE SEQUENCE [LARGE SCALE GENOMIC DNA]</scope>
    <source>
        <strain evidence="2 3">BOL5-1</strain>
    </source>
</reference>
<dbReference type="KEGG" id="hsal:JMJ58_18630"/>
<evidence type="ECO:0000313" key="3">
    <source>
        <dbReference type="Proteomes" id="UP000637819"/>
    </source>
</evidence>
<keyword evidence="1" id="KW-0812">Transmembrane</keyword>
<keyword evidence="3" id="KW-1185">Reference proteome</keyword>